<sequence length="99" mass="10627">MENWGIVANSAGECAALARPVIEYHPSLKNMDDGHSNSEPKNESLNSPSNRLFRAFQSGVRDTELGAFPGGFRPVLFEGCPAVATAEAVYPEDDASPVF</sequence>
<dbReference type="EMBL" id="FTNO01000001">
    <property type="protein sequence ID" value="SIR29752.1"/>
    <property type="molecule type" value="Genomic_DNA"/>
</dbReference>
<gene>
    <name evidence="2" type="ORF">SAMN05421858_2145</name>
</gene>
<accession>A0A1N6ZS73</accession>
<protein>
    <submittedName>
        <fullName evidence="2">Uncharacterized protein</fullName>
    </submittedName>
</protein>
<feature type="region of interest" description="Disordered" evidence="1">
    <location>
        <begin position="27"/>
        <end position="49"/>
    </location>
</feature>
<evidence type="ECO:0000313" key="3">
    <source>
        <dbReference type="Proteomes" id="UP000186914"/>
    </source>
</evidence>
<name>A0A1N6ZS73_9EURY</name>
<organism evidence="2 3">
    <name type="scientific">Haladaptatus litoreus</name>
    <dbReference type="NCBI Taxonomy" id="553468"/>
    <lineage>
        <taxon>Archaea</taxon>
        <taxon>Methanobacteriati</taxon>
        <taxon>Methanobacteriota</taxon>
        <taxon>Stenosarchaea group</taxon>
        <taxon>Halobacteria</taxon>
        <taxon>Halobacteriales</taxon>
        <taxon>Haladaptataceae</taxon>
        <taxon>Haladaptatus</taxon>
    </lineage>
</organism>
<reference evidence="3" key="1">
    <citation type="submission" date="2017-01" db="EMBL/GenBank/DDBJ databases">
        <authorList>
            <person name="Varghese N."/>
            <person name="Submissions S."/>
        </authorList>
    </citation>
    <scope>NUCLEOTIDE SEQUENCE [LARGE SCALE GENOMIC DNA]</scope>
    <source>
        <strain evidence="3">CGMCC 1.7737</strain>
    </source>
</reference>
<evidence type="ECO:0000256" key="1">
    <source>
        <dbReference type="SAM" id="MobiDB-lite"/>
    </source>
</evidence>
<feature type="compositionally biased region" description="Basic and acidic residues" evidence="1">
    <location>
        <begin position="30"/>
        <end position="42"/>
    </location>
</feature>
<dbReference type="AlphaFoldDB" id="A0A1N6ZS73"/>
<keyword evidence="3" id="KW-1185">Reference proteome</keyword>
<evidence type="ECO:0000313" key="2">
    <source>
        <dbReference type="EMBL" id="SIR29752.1"/>
    </source>
</evidence>
<dbReference type="Proteomes" id="UP000186914">
    <property type="component" value="Unassembled WGS sequence"/>
</dbReference>
<proteinExistence type="predicted"/>